<dbReference type="GO" id="GO:0016787">
    <property type="term" value="F:hydrolase activity"/>
    <property type="evidence" value="ECO:0007669"/>
    <property type="project" value="UniProtKB-KW"/>
</dbReference>
<keyword evidence="5" id="KW-1185">Reference proteome</keyword>
<feature type="domain" description="Nudix hydrolase" evidence="3">
    <location>
        <begin position="36"/>
        <end position="170"/>
    </location>
</feature>
<gene>
    <name evidence="4" type="ORF">EDD61_10169</name>
</gene>
<dbReference type="RefSeq" id="WP_008688349.1">
    <property type="nucleotide sequence ID" value="NZ_AP024510.1"/>
</dbReference>
<keyword evidence="2" id="KW-0378">Hydrolase</keyword>
<dbReference type="AlphaFoldDB" id="A0A4R3TNR0"/>
<accession>A0A4R3TNR0</accession>
<dbReference type="Pfam" id="PF00293">
    <property type="entry name" value="NUDIX"/>
    <property type="match status" value="1"/>
</dbReference>
<dbReference type="GO" id="GO:0019693">
    <property type="term" value="P:ribose phosphate metabolic process"/>
    <property type="evidence" value="ECO:0007669"/>
    <property type="project" value="TreeGrafter"/>
</dbReference>
<comment type="cofactor">
    <cofactor evidence="1">
        <name>Mg(2+)</name>
        <dbReference type="ChEBI" id="CHEBI:18420"/>
    </cofactor>
</comment>
<evidence type="ECO:0000259" key="3">
    <source>
        <dbReference type="PROSITE" id="PS51462"/>
    </source>
</evidence>
<dbReference type="GO" id="GO:0005829">
    <property type="term" value="C:cytosol"/>
    <property type="evidence" value="ECO:0007669"/>
    <property type="project" value="TreeGrafter"/>
</dbReference>
<dbReference type="EMBL" id="SMBP01000001">
    <property type="protein sequence ID" value="TCU63418.1"/>
    <property type="molecule type" value="Genomic_DNA"/>
</dbReference>
<sequence>MQKKRSSKTLYEGTIFTVTKDEVEIKGCVYERDIIHHHGGVGVLAIKEDKILFVKQYRYAIGKHTLEVPAGKLEKGEDPYTCGLRELEEESGLTSPLLHQLCTLYSTPGFCNEKIYLYWTDQLTQVENPAPMDEDEDIEVLWIPIKEALDMVETGEIEDGKTIVAVQFAAIHFS</sequence>
<dbReference type="PANTHER" id="PTHR11839">
    <property type="entry name" value="UDP/ADP-SUGAR PYROPHOSPHATASE"/>
    <property type="match status" value="1"/>
</dbReference>
<dbReference type="Gene3D" id="3.90.79.10">
    <property type="entry name" value="Nucleoside Triphosphate Pyrophosphohydrolase"/>
    <property type="match status" value="1"/>
</dbReference>
<evidence type="ECO:0000313" key="4">
    <source>
        <dbReference type="EMBL" id="TCU63418.1"/>
    </source>
</evidence>
<evidence type="ECO:0000256" key="1">
    <source>
        <dbReference type="ARBA" id="ARBA00001946"/>
    </source>
</evidence>
<comment type="caution">
    <text evidence="4">The sequence shown here is derived from an EMBL/GenBank/DDBJ whole genome shotgun (WGS) entry which is preliminary data.</text>
</comment>
<evidence type="ECO:0000313" key="5">
    <source>
        <dbReference type="Proteomes" id="UP000295773"/>
    </source>
</evidence>
<protein>
    <submittedName>
        <fullName evidence="4">ADP-ribose pyrophosphatase</fullName>
    </submittedName>
</protein>
<dbReference type="GO" id="GO:0006753">
    <property type="term" value="P:nucleoside phosphate metabolic process"/>
    <property type="evidence" value="ECO:0007669"/>
    <property type="project" value="TreeGrafter"/>
</dbReference>
<evidence type="ECO:0000256" key="2">
    <source>
        <dbReference type="ARBA" id="ARBA00022801"/>
    </source>
</evidence>
<dbReference type="GeneID" id="73795716"/>
<dbReference type="CDD" id="cd03424">
    <property type="entry name" value="NUDIX_ADPRase_Nudt5_UGPPase_Nudt14"/>
    <property type="match status" value="1"/>
</dbReference>
<dbReference type="InterPro" id="IPR015797">
    <property type="entry name" value="NUDIX_hydrolase-like_dom_sf"/>
</dbReference>
<reference evidence="4 5" key="1">
    <citation type="submission" date="2019-03" db="EMBL/GenBank/DDBJ databases">
        <title>Genomic Encyclopedia of Type Strains, Phase IV (KMG-IV): sequencing the most valuable type-strain genomes for metagenomic binning, comparative biology and taxonomic classification.</title>
        <authorList>
            <person name="Goeker M."/>
        </authorList>
    </citation>
    <scope>NUCLEOTIDE SEQUENCE [LARGE SCALE GENOMIC DNA]</scope>
    <source>
        <strain evidence="4 5">DSM 29481</strain>
    </source>
</reference>
<dbReference type="PROSITE" id="PS51462">
    <property type="entry name" value="NUDIX"/>
    <property type="match status" value="1"/>
</dbReference>
<name>A0A4R3TNR0_9FIRM</name>
<organism evidence="4 5">
    <name type="scientific">Longicatena caecimuris</name>
    <dbReference type="NCBI Taxonomy" id="1796635"/>
    <lineage>
        <taxon>Bacteria</taxon>
        <taxon>Bacillati</taxon>
        <taxon>Bacillota</taxon>
        <taxon>Erysipelotrichia</taxon>
        <taxon>Erysipelotrichales</taxon>
        <taxon>Erysipelotrichaceae</taxon>
        <taxon>Longicatena</taxon>
    </lineage>
</organism>
<dbReference type="Proteomes" id="UP000295773">
    <property type="component" value="Unassembled WGS sequence"/>
</dbReference>
<dbReference type="SUPFAM" id="SSF55811">
    <property type="entry name" value="Nudix"/>
    <property type="match status" value="1"/>
</dbReference>
<proteinExistence type="predicted"/>
<dbReference type="PANTHER" id="PTHR11839:SF18">
    <property type="entry name" value="NUDIX HYDROLASE DOMAIN-CONTAINING PROTEIN"/>
    <property type="match status" value="1"/>
</dbReference>
<dbReference type="InterPro" id="IPR000086">
    <property type="entry name" value="NUDIX_hydrolase_dom"/>
</dbReference>